<keyword evidence="3" id="KW-1185">Reference proteome</keyword>
<dbReference type="Gene3D" id="2.60.40.10">
    <property type="entry name" value="Immunoglobulins"/>
    <property type="match status" value="2"/>
</dbReference>
<protein>
    <recommendedName>
        <fullName evidence="1">FecR protein domain-containing protein</fullName>
    </recommendedName>
</protein>
<accession>A0A4R9K387</accession>
<comment type="caution">
    <text evidence="2">The sequence shown here is derived from an EMBL/GenBank/DDBJ whole genome shotgun (WGS) entry which is preliminary data.</text>
</comment>
<reference evidence="2" key="1">
    <citation type="journal article" date="2019" name="PLoS Negl. Trop. Dis.">
        <title>Revisiting the worldwide diversity of Leptospira species in the environment.</title>
        <authorList>
            <person name="Vincent A.T."/>
            <person name="Schiettekatte O."/>
            <person name="Bourhy P."/>
            <person name="Veyrier F.J."/>
            <person name="Picardeau M."/>
        </authorList>
    </citation>
    <scope>NUCLEOTIDE SEQUENCE [LARGE SCALE GENOMIC DNA]</scope>
    <source>
        <strain evidence="2">201702476</strain>
    </source>
</reference>
<feature type="domain" description="FecR protein" evidence="1">
    <location>
        <begin position="74"/>
        <end position="168"/>
    </location>
</feature>
<dbReference type="OrthoDB" id="340531at2"/>
<evidence type="ECO:0000313" key="3">
    <source>
        <dbReference type="Proteomes" id="UP000297693"/>
    </source>
</evidence>
<organism evidence="2 3">
    <name type="scientific">Leptospira ognonensis</name>
    <dbReference type="NCBI Taxonomy" id="2484945"/>
    <lineage>
        <taxon>Bacteria</taxon>
        <taxon>Pseudomonadati</taxon>
        <taxon>Spirochaetota</taxon>
        <taxon>Spirochaetia</taxon>
        <taxon>Leptospirales</taxon>
        <taxon>Leptospiraceae</taxon>
        <taxon>Leptospira</taxon>
    </lineage>
</organism>
<gene>
    <name evidence="2" type="ORF">EHQ58_08795</name>
</gene>
<dbReference type="InterPro" id="IPR006860">
    <property type="entry name" value="FecR"/>
</dbReference>
<dbReference type="Proteomes" id="UP000297693">
    <property type="component" value="Unassembled WGS sequence"/>
</dbReference>
<dbReference type="RefSeq" id="WP_135623523.1">
    <property type="nucleotide sequence ID" value="NZ_RQGD01000024.1"/>
</dbReference>
<evidence type="ECO:0000259" key="1">
    <source>
        <dbReference type="Pfam" id="PF04773"/>
    </source>
</evidence>
<dbReference type="Pfam" id="PF04773">
    <property type="entry name" value="FecR"/>
    <property type="match status" value="1"/>
</dbReference>
<evidence type="ECO:0000313" key="2">
    <source>
        <dbReference type="EMBL" id="TGL59334.1"/>
    </source>
</evidence>
<dbReference type="AlphaFoldDB" id="A0A4R9K387"/>
<dbReference type="InterPro" id="IPR013783">
    <property type="entry name" value="Ig-like_fold"/>
</dbReference>
<name>A0A4R9K387_9LEPT</name>
<dbReference type="EMBL" id="RQGD01000024">
    <property type="protein sequence ID" value="TGL59334.1"/>
    <property type="molecule type" value="Genomic_DNA"/>
</dbReference>
<proteinExistence type="predicted"/>
<sequence length="813" mass="90814">MNYSFGEKIWIGLQLATLASLSGIFYYDVNRRIQVEGEKVIGSITFKQRTVQRKYASHVVWEDLEQNFPLRNKDSIRTATEADAEITLNDGTKINLSENSMILLNLDEEKTSIDFAYGSVSAKNEGGEGANSLSIKSGDSSVSIGKGDVKLSKNENKDLNVTVEKGIAEIFSFGKEGQKIGADEKALVGANAEKVEIKKVDLKLISPPDNARYFSPDQNYAVAFEFSRDASVKAVNFEISGSSDFKKSIISKKISDKQISISLKEGVYYWRVSSGKDVSPSRRFSVLQNRAVRPIAPANGFKTSTASNTTYINFSWNKSDLASNYKLDISPVADYSSNVQSSVSSSNYISLPIAKGKYYWRVGANLPSGEGNFAYIYSANRIFEITDPEKGKPPTLFNPANKSVTYSIISEKKGVLFNWSKDNNLDSYEFQLSTNAKFDPILIKKTTNANFIELKEKLSSGQYFWRVNGKTKDGVVTDHSSISFFEEKDISSLRTFGPESGLSMSAPEVESKGILFTWEKLPIVGNYSLQIAEDSSFQKVKKNLTAKGNRYLLKEIEAGNYFWKVSLLSDTGEAYLTSSTQNFSVRYLPEAPKILAPKPNVNIPFATSQIKFQWTKGNTPNYEFKLFLKEENKLKEILNRSVATNEITLEKADIQQAGFYEWSIAGIGDGGQKSSVTLSKFQVLPEVIEKAIENNTETDSPGKSVVLVAPLDGQTINISPLNEIAFKWTPVNGIKKYKFSIFDEKKEIYATVTTKPEIRFSKLELLDRKQFRWSVLPMDDKNSGKESSSTFKVDLDAIKEEIEIISPDIQYDE</sequence>